<dbReference type="STRING" id="438753.AZC_3539"/>
<dbReference type="GO" id="GO:0052621">
    <property type="term" value="F:diguanylate cyclase activity"/>
    <property type="evidence" value="ECO:0007669"/>
    <property type="project" value="UniProtKB-EC"/>
</dbReference>
<dbReference type="EMBL" id="AP009384">
    <property type="protein sequence ID" value="BAF89537.1"/>
    <property type="molecule type" value="Genomic_DNA"/>
</dbReference>
<dbReference type="Pfam" id="PF00990">
    <property type="entry name" value="GGDEF"/>
    <property type="match status" value="1"/>
</dbReference>
<reference evidence="6" key="2">
    <citation type="submission" date="2007-04" db="EMBL/GenBank/DDBJ databases">
        <title>Complete genome sequence of the nitrogen-fixing bacterium Azorhizobium caulinodans ORS571.</title>
        <authorList>
            <person name="Lee K.B."/>
            <person name="Backer P.D."/>
            <person name="Aono T."/>
            <person name="Liu C.T."/>
            <person name="Suzuki S."/>
            <person name="Suzuki T."/>
            <person name="Kaneko T."/>
            <person name="Yamada M."/>
            <person name="Tabata S."/>
            <person name="Kupfer D.M."/>
            <person name="Najar F.Z."/>
            <person name="Wiley G.B."/>
            <person name="Roe B."/>
            <person name="Binnewies T."/>
            <person name="Ussery D."/>
            <person name="Vereecke D."/>
            <person name="Gevers D."/>
            <person name="Holsters M."/>
            <person name="Oyaizu H."/>
        </authorList>
    </citation>
    <scope>NUCLEOTIDE SEQUENCE [LARGE SCALE GENOMIC DNA]</scope>
    <source>
        <strain evidence="6">ATCC 43989 / DSM 5975 / JCM 20966 / LMG 6465 / NBRC 14845 / NCIMB 13405 / ORS 571</strain>
    </source>
</reference>
<dbReference type="AlphaFoldDB" id="A8IEV2"/>
<dbReference type="EC" id="2.7.7.65" evidence="1"/>
<organism evidence="5 6">
    <name type="scientific">Azorhizobium caulinodans (strain ATCC 43989 / DSM 5975 / JCM 20966 / LMG 6465 / NBRC 14845 / NCIMB 13405 / ORS 571)</name>
    <dbReference type="NCBI Taxonomy" id="438753"/>
    <lineage>
        <taxon>Bacteria</taxon>
        <taxon>Pseudomonadati</taxon>
        <taxon>Pseudomonadota</taxon>
        <taxon>Alphaproteobacteria</taxon>
        <taxon>Hyphomicrobiales</taxon>
        <taxon>Xanthobacteraceae</taxon>
        <taxon>Azorhizobium</taxon>
    </lineage>
</organism>
<dbReference type="PANTHER" id="PTHR45138:SF9">
    <property type="entry name" value="DIGUANYLATE CYCLASE DGCM-RELATED"/>
    <property type="match status" value="1"/>
</dbReference>
<dbReference type="InterPro" id="IPR029787">
    <property type="entry name" value="Nucleotide_cyclase"/>
</dbReference>
<feature type="transmembrane region" description="Helical" evidence="3">
    <location>
        <begin position="26"/>
        <end position="48"/>
    </location>
</feature>
<dbReference type="FunFam" id="3.30.70.270:FF:000001">
    <property type="entry name" value="Diguanylate cyclase domain protein"/>
    <property type="match status" value="1"/>
</dbReference>
<comment type="catalytic activity">
    <reaction evidence="2">
        <text>2 GTP = 3',3'-c-di-GMP + 2 diphosphate</text>
        <dbReference type="Rhea" id="RHEA:24898"/>
        <dbReference type="ChEBI" id="CHEBI:33019"/>
        <dbReference type="ChEBI" id="CHEBI:37565"/>
        <dbReference type="ChEBI" id="CHEBI:58805"/>
        <dbReference type="EC" id="2.7.7.65"/>
    </reaction>
</comment>
<dbReference type="Gene3D" id="3.30.70.270">
    <property type="match status" value="1"/>
</dbReference>
<proteinExistence type="predicted"/>
<dbReference type="Proteomes" id="UP000000270">
    <property type="component" value="Chromosome"/>
</dbReference>
<feature type="transmembrane region" description="Helical" evidence="3">
    <location>
        <begin position="302"/>
        <end position="323"/>
    </location>
</feature>
<dbReference type="GO" id="GO:0043709">
    <property type="term" value="P:cell adhesion involved in single-species biofilm formation"/>
    <property type="evidence" value="ECO:0007669"/>
    <property type="project" value="TreeGrafter"/>
</dbReference>
<reference evidence="5 6" key="1">
    <citation type="journal article" date="2007" name="Appl. Environ. Microbiol.">
        <title>Rhizobial factors required for stem nodule maturation and maintenance in Sesbania rostrata-Azorhizobium caulinodans ORS571 symbiosis.</title>
        <authorList>
            <person name="Suzuki S."/>
            <person name="Aono T."/>
            <person name="Lee KB."/>
            <person name="Suzuki T."/>
            <person name="Liu CT."/>
            <person name="Miwa H."/>
            <person name="Wakao S."/>
            <person name="Iki T."/>
            <person name="Oyaizu H."/>
        </authorList>
    </citation>
    <scope>NUCLEOTIDE SEQUENCE [LARGE SCALE GENOMIC DNA]</scope>
    <source>
        <strain evidence="6">ATCC 43989 / DSM 5975 / JCM 20966 / LMG 6465 / NBRC 14845 / NCIMB 13405 / ORS 571</strain>
    </source>
</reference>
<dbReference type="HOGENOM" id="CLU_000445_134_3_5"/>
<dbReference type="SUPFAM" id="SSF55073">
    <property type="entry name" value="Nucleotide cyclase"/>
    <property type="match status" value="1"/>
</dbReference>
<accession>A8IEV2</accession>
<evidence type="ECO:0000259" key="4">
    <source>
        <dbReference type="PROSITE" id="PS50887"/>
    </source>
</evidence>
<dbReference type="PROSITE" id="PS50887">
    <property type="entry name" value="GGDEF"/>
    <property type="match status" value="1"/>
</dbReference>
<reference evidence="5 6" key="6">
    <citation type="journal article" date="2011" name="Appl. Environ. Microbiol.">
        <title>Involvement of the azorhizobial chromosome partition gene (parA) in the onset of bacteroid differentiation during Sesbania rostrata stem nodule development.</title>
        <authorList>
            <person name="Liu CT."/>
            <person name="Lee KB."/>
            <person name="Wang YS."/>
            <person name="Peng MH."/>
            <person name="Lee KT."/>
            <person name="Suzuki S."/>
            <person name="Suzuki T."/>
            <person name="Oyaizu H."/>
        </authorList>
    </citation>
    <scope>NUCLEOTIDE SEQUENCE [LARGE SCALE GENOMIC DNA]</scope>
    <source>
        <strain evidence="6">ATCC 43989 / DSM 5975 / JCM 20966 / LMG 6465 / NBRC 14845 / NCIMB 13405 / ORS 571</strain>
    </source>
</reference>
<evidence type="ECO:0000256" key="3">
    <source>
        <dbReference type="SAM" id="Phobius"/>
    </source>
</evidence>
<dbReference type="InterPro" id="IPR050469">
    <property type="entry name" value="Diguanylate_Cyclase"/>
</dbReference>
<keyword evidence="3" id="KW-0472">Membrane</keyword>
<evidence type="ECO:0000313" key="6">
    <source>
        <dbReference type="Proteomes" id="UP000000270"/>
    </source>
</evidence>
<keyword evidence="3" id="KW-0812">Transmembrane</keyword>
<dbReference type="CDD" id="cd01949">
    <property type="entry name" value="GGDEF"/>
    <property type="match status" value="1"/>
</dbReference>
<gene>
    <name evidence="5" type="ordered locus">AZC_3539</name>
</gene>
<dbReference type="eggNOG" id="COG3706">
    <property type="taxonomic scope" value="Bacteria"/>
</dbReference>
<dbReference type="CDD" id="cd12915">
    <property type="entry name" value="PDC2_DGC_like"/>
    <property type="match status" value="1"/>
</dbReference>
<sequence length="519" mass="56850">MLGGSARRMEQVRPEVLQRAVRFSRVLSLLAAVAVCAILTMTVITIVLSRQDATEANASTTENVLQFAALELADDIGALHTMLVDARSVFTDRQSWSLTDAQLQRWMQVRTQRGRELEGIAITDPGGRILLSSYSDVPADFTVDDRDYFVVHRDNPSAGLYVSLVLRNRFTGEPGIMVSIGRRAPDGTFLGIMLALVRLSYLDSLLDGGRLGPEGALSLWRSDGALVLRNRVSGGHEDPQGRAISPTYLAQILNTHHGTFDAALPPGTPVRRHTFVHVADAPLIVSASIPVSEIYSRWSHRALAMVLVTSLAVSAIMALTVLFRRELLRRAEAEAQLNELARADGLTGIANRRRFDERLGQEWRRSYRSSGTMALLMIDVDHFKAFNDTHGHWTGDDLLIRIAATLSQTVHRPGDLIARYGGEEFAAILPDTDREGALRIAERILDAVRALRFEDSAGQVLPVTVSIGACALSPSPGQQVADIVRLADAALYEAKDRGRNCIIMAPDMPRVLRPVAEAS</sequence>
<protein>
    <recommendedName>
        <fullName evidence="1">diguanylate cyclase</fullName>
        <ecNumber evidence="1">2.7.7.65</ecNumber>
    </recommendedName>
</protein>
<dbReference type="CDD" id="cd12914">
    <property type="entry name" value="PDC1_DGC_like"/>
    <property type="match status" value="1"/>
</dbReference>
<dbReference type="PANTHER" id="PTHR45138">
    <property type="entry name" value="REGULATORY COMPONENTS OF SENSORY TRANSDUCTION SYSTEM"/>
    <property type="match status" value="1"/>
</dbReference>
<feature type="domain" description="GGDEF" evidence="4">
    <location>
        <begin position="371"/>
        <end position="507"/>
    </location>
</feature>
<evidence type="ECO:0000256" key="1">
    <source>
        <dbReference type="ARBA" id="ARBA00012528"/>
    </source>
</evidence>
<evidence type="ECO:0000313" key="5">
    <source>
        <dbReference type="EMBL" id="BAF89537.1"/>
    </source>
</evidence>
<reference evidence="5 6" key="3">
    <citation type="journal article" date="2008" name="BMC Genomics">
        <title>The genome of the versatile nitrogen fixer Azorhizobium caulinodans ORS571.</title>
        <authorList>
            <person name="Lee KB."/>
            <person name="Backer P.D."/>
            <person name="Aono T."/>
            <person name="Liu CT."/>
            <person name="Suzuki S."/>
            <person name="Suzuki T."/>
            <person name="Kaneko T."/>
            <person name="Yamada M."/>
            <person name="Tabata S."/>
            <person name="Kupfer D.M."/>
            <person name="Najar F.Z."/>
            <person name="Wiley G.B."/>
            <person name="Roe B."/>
            <person name="Binnewies T.T."/>
            <person name="Ussery D.W."/>
            <person name="D'Haeze W."/>
            <person name="Herder J.D."/>
            <person name="Gevers D."/>
            <person name="Vereecke D."/>
            <person name="Holsters M."/>
            <person name="Oyaizu H."/>
        </authorList>
    </citation>
    <scope>NUCLEOTIDE SEQUENCE [LARGE SCALE GENOMIC DNA]</scope>
    <source>
        <strain evidence="6">ATCC 43989 / DSM 5975 / JCM 20966 / LMG 6465 / NBRC 14845 / NCIMB 13405 / ORS 571</strain>
    </source>
</reference>
<dbReference type="SMART" id="SM00267">
    <property type="entry name" value="GGDEF"/>
    <property type="match status" value="1"/>
</dbReference>
<dbReference type="KEGG" id="azc:AZC_3539"/>
<evidence type="ECO:0000256" key="2">
    <source>
        <dbReference type="ARBA" id="ARBA00034247"/>
    </source>
</evidence>
<reference evidence="5 6" key="5">
    <citation type="journal article" date="2010" name="Appl. Environ. Microbiol.">
        <title>phrR-like gene praR of Azorhizobium caulinodans ORS571 is essential for symbiosis with Sesbania rostrata and is involved in expression of reb genes.</title>
        <authorList>
            <person name="Akiba N."/>
            <person name="Aono T."/>
            <person name="Toyazaki H."/>
            <person name="Sato S."/>
            <person name="Oyaizu H."/>
        </authorList>
    </citation>
    <scope>NUCLEOTIDE SEQUENCE [LARGE SCALE GENOMIC DNA]</scope>
    <source>
        <strain evidence="6">ATCC 43989 / DSM 5975 / JCM 20966 / LMG 6465 / NBRC 14845 / NCIMB 13405 / ORS 571</strain>
    </source>
</reference>
<dbReference type="InterPro" id="IPR043128">
    <property type="entry name" value="Rev_trsase/Diguanyl_cyclase"/>
</dbReference>
<keyword evidence="3" id="KW-1133">Transmembrane helix</keyword>
<reference evidence="5 6" key="4">
    <citation type="journal article" date="2009" name="Appl. Environ. Microbiol.">
        <title>Comparative genome-wide transcriptional profiling of Azorhizobium caulinodans ORS571 grown under free-living and symbiotic conditions.</title>
        <authorList>
            <person name="Tsukada S."/>
            <person name="Aono T."/>
            <person name="Akiba N."/>
            <person name="Lee KB."/>
            <person name="Liu CT."/>
            <person name="Toyazaki H."/>
            <person name="Oyaizu H."/>
        </authorList>
    </citation>
    <scope>NUCLEOTIDE SEQUENCE [LARGE SCALE GENOMIC DNA]</scope>
    <source>
        <strain evidence="6">ATCC 43989 / DSM 5975 / JCM 20966 / LMG 6465 / NBRC 14845 / NCIMB 13405 / ORS 571</strain>
    </source>
</reference>
<dbReference type="InterPro" id="IPR000160">
    <property type="entry name" value="GGDEF_dom"/>
</dbReference>
<name>A8IEV2_AZOC5</name>
<dbReference type="GO" id="GO:1902201">
    <property type="term" value="P:negative regulation of bacterial-type flagellum-dependent cell motility"/>
    <property type="evidence" value="ECO:0007669"/>
    <property type="project" value="TreeGrafter"/>
</dbReference>
<dbReference type="NCBIfam" id="TIGR00254">
    <property type="entry name" value="GGDEF"/>
    <property type="match status" value="1"/>
</dbReference>
<dbReference type="Gene3D" id="3.30.450.20">
    <property type="entry name" value="PAS domain"/>
    <property type="match status" value="2"/>
</dbReference>
<dbReference type="GO" id="GO:0005886">
    <property type="term" value="C:plasma membrane"/>
    <property type="evidence" value="ECO:0007669"/>
    <property type="project" value="TreeGrafter"/>
</dbReference>
<keyword evidence="6" id="KW-1185">Reference proteome</keyword>